<keyword evidence="7" id="KW-0066">ATP synthesis</keyword>
<comment type="caution">
    <text evidence="9">The sequence shown here is derived from an EMBL/GenBank/DDBJ whole genome shotgun (WGS) entry which is preliminary data.</text>
</comment>
<dbReference type="PANTHER" id="PTHR13822:SF10">
    <property type="entry name" value="ATP SYNTHASE EPSILON CHAIN, CHLOROPLASTIC"/>
    <property type="match status" value="1"/>
</dbReference>
<dbReference type="EMBL" id="PFHR01000133">
    <property type="protein sequence ID" value="PIW96898.1"/>
    <property type="molecule type" value="Genomic_DNA"/>
</dbReference>
<comment type="similarity">
    <text evidence="2">Belongs to the ATPase epsilon chain family.</text>
</comment>
<evidence type="ECO:0000256" key="6">
    <source>
        <dbReference type="ARBA" id="ARBA00023196"/>
    </source>
</evidence>
<evidence type="ECO:0000313" key="10">
    <source>
        <dbReference type="Proteomes" id="UP000230837"/>
    </source>
</evidence>
<dbReference type="InterPro" id="IPR036771">
    <property type="entry name" value="ATPsynth_dsu/esu_N"/>
</dbReference>
<dbReference type="AlphaFoldDB" id="A0A2M7INP8"/>
<comment type="subcellular location">
    <subcellularLocation>
        <location evidence="1">Endomembrane system</location>
        <topology evidence="1">Peripheral membrane protein</topology>
    </subcellularLocation>
</comment>
<dbReference type="Gene3D" id="2.60.15.10">
    <property type="entry name" value="F0F1 ATP synthase delta/epsilon subunit, N-terminal"/>
    <property type="match status" value="1"/>
</dbReference>
<dbReference type="Pfam" id="PF02823">
    <property type="entry name" value="ATP-synt_DE_N"/>
    <property type="match status" value="1"/>
</dbReference>
<feature type="domain" description="ATP synthase F1 complex delta/epsilon subunit N-terminal" evidence="8">
    <location>
        <begin position="5"/>
        <end position="80"/>
    </location>
</feature>
<accession>A0A2M7INP8</accession>
<protein>
    <recommendedName>
        <fullName evidence="8">ATP synthase F1 complex delta/epsilon subunit N-terminal domain-containing protein</fullName>
    </recommendedName>
</protein>
<dbReference type="GO" id="GO:0046933">
    <property type="term" value="F:proton-transporting ATP synthase activity, rotational mechanism"/>
    <property type="evidence" value="ECO:0007669"/>
    <property type="project" value="InterPro"/>
</dbReference>
<keyword evidence="5" id="KW-0472">Membrane</keyword>
<dbReference type="Proteomes" id="UP000230837">
    <property type="component" value="Unassembled WGS sequence"/>
</dbReference>
<name>A0A2M7INP8_9BACT</name>
<dbReference type="PANTHER" id="PTHR13822">
    <property type="entry name" value="ATP SYNTHASE DELTA/EPSILON CHAIN"/>
    <property type="match status" value="1"/>
</dbReference>
<keyword evidence="4" id="KW-0406">Ion transport</keyword>
<dbReference type="CDD" id="cd12152">
    <property type="entry name" value="F1-ATPase_delta"/>
    <property type="match status" value="1"/>
</dbReference>
<sequence length="81" mass="8565">MSKLLQLNISRVDAPVFDGGVVSVTVPGSEGEMTLMADHMALISALKPGIITIKQADESVVTHEITSGTLEVHDNHATILI</sequence>
<dbReference type="GO" id="GO:0012505">
    <property type="term" value="C:endomembrane system"/>
    <property type="evidence" value="ECO:0007669"/>
    <property type="project" value="UniProtKB-SubCell"/>
</dbReference>
<reference evidence="10" key="1">
    <citation type="submission" date="2017-09" db="EMBL/GenBank/DDBJ databases">
        <title>Depth-based differentiation of microbial function through sediment-hosted aquifers and enrichment of novel symbionts in the deep terrestrial subsurface.</title>
        <authorList>
            <person name="Probst A.J."/>
            <person name="Ladd B."/>
            <person name="Jarett J.K."/>
            <person name="Geller-Mcgrath D.E."/>
            <person name="Sieber C.M.K."/>
            <person name="Emerson J.B."/>
            <person name="Anantharaman K."/>
            <person name="Thomas B.C."/>
            <person name="Malmstrom R."/>
            <person name="Stieglmeier M."/>
            <person name="Klingl A."/>
            <person name="Woyke T."/>
            <person name="Ryan C.M."/>
            <person name="Banfield J.F."/>
        </authorList>
    </citation>
    <scope>NUCLEOTIDE SEQUENCE [LARGE SCALE GENOMIC DNA]</scope>
</reference>
<evidence type="ECO:0000256" key="3">
    <source>
        <dbReference type="ARBA" id="ARBA00022448"/>
    </source>
</evidence>
<gene>
    <name evidence="9" type="ORF">COZ82_02485</name>
</gene>
<dbReference type="InterPro" id="IPR020546">
    <property type="entry name" value="ATP_synth_F1_dsu/esu_N"/>
</dbReference>
<evidence type="ECO:0000256" key="2">
    <source>
        <dbReference type="ARBA" id="ARBA00005712"/>
    </source>
</evidence>
<keyword evidence="6" id="KW-0139">CF(1)</keyword>
<evidence type="ECO:0000256" key="7">
    <source>
        <dbReference type="ARBA" id="ARBA00023310"/>
    </source>
</evidence>
<evidence type="ECO:0000313" key="9">
    <source>
        <dbReference type="EMBL" id="PIW96898.1"/>
    </source>
</evidence>
<evidence type="ECO:0000256" key="5">
    <source>
        <dbReference type="ARBA" id="ARBA00023136"/>
    </source>
</evidence>
<dbReference type="SUPFAM" id="SSF51344">
    <property type="entry name" value="Epsilon subunit of F1F0-ATP synthase N-terminal domain"/>
    <property type="match status" value="1"/>
</dbReference>
<dbReference type="GO" id="GO:0045259">
    <property type="term" value="C:proton-transporting ATP synthase complex"/>
    <property type="evidence" value="ECO:0007669"/>
    <property type="project" value="UniProtKB-KW"/>
</dbReference>
<organism evidence="9 10">
    <name type="scientific">Candidatus Kaiserbacteria bacterium CG_4_8_14_3_um_filter_38_9</name>
    <dbReference type="NCBI Taxonomy" id="1974599"/>
    <lineage>
        <taxon>Bacteria</taxon>
        <taxon>Candidatus Kaiseribacteriota</taxon>
    </lineage>
</organism>
<evidence type="ECO:0000259" key="8">
    <source>
        <dbReference type="Pfam" id="PF02823"/>
    </source>
</evidence>
<keyword evidence="3" id="KW-0813">Transport</keyword>
<evidence type="ECO:0000256" key="1">
    <source>
        <dbReference type="ARBA" id="ARBA00004184"/>
    </source>
</evidence>
<proteinExistence type="inferred from homology"/>
<dbReference type="InterPro" id="IPR001469">
    <property type="entry name" value="ATP_synth_F1_dsu/esu"/>
</dbReference>
<evidence type="ECO:0000256" key="4">
    <source>
        <dbReference type="ARBA" id="ARBA00023065"/>
    </source>
</evidence>